<sequence length="122" mass="14602">MYTLVTDNQEKEELMKGYFILIRGHMNKAIENFIRKEGFGIEFMTILFKNDLDEFEDKEELQEIEENQVVLLAEYPAAPIDEKFYLTFDELYNNIERVVHKNYENDLKLRESLLELKKSLIA</sequence>
<reference evidence="1 2" key="1">
    <citation type="submission" date="2020-12" db="EMBL/GenBank/DDBJ databases">
        <title>Vagococcus allomyrinae sp. nov. and Enterococcus lavae sp. nov., isolated from the larvae of Allomyrina dichotoma.</title>
        <authorList>
            <person name="Lee S.D."/>
        </authorList>
    </citation>
    <scope>NUCLEOTIDE SEQUENCE [LARGE SCALE GENOMIC DNA]</scope>
    <source>
        <strain evidence="1 2">BWM-S5</strain>
    </source>
</reference>
<comment type="caution">
    <text evidence="1">The sequence shown here is derived from an EMBL/GenBank/DDBJ whole genome shotgun (WGS) entry which is preliminary data.</text>
</comment>
<evidence type="ECO:0000313" key="2">
    <source>
        <dbReference type="Proteomes" id="UP000673375"/>
    </source>
</evidence>
<evidence type="ECO:0008006" key="3">
    <source>
        <dbReference type="Google" id="ProtNLM"/>
    </source>
</evidence>
<dbReference type="Proteomes" id="UP000673375">
    <property type="component" value="Unassembled WGS sequence"/>
</dbReference>
<organism evidence="1 2">
    <name type="scientific">Enterococcus larvae</name>
    <dbReference type="NCBI Taxonomy" id="2794352"/>
    <lineage>
        <taxon>Bacteria</taxon>
        <taxon>Bacillati</taxon>
        <taxon>Bacillota</taxon>
        <taxon>Bacilli</taxon>
        <taxon>Lactobacillales</taxon>
        <taxon>Enterococcaceae</taxon>
        <taxon>Enterococcus</taxon>
    </lineage>
</organism>
<accession>A0ABS4CM78</accession>
<keyword evidence="2" id="KW-1185">Reference proteome</keyword>
<gene>
    <name evidence="1" type="ORF">I6N96_13475</name>
</gene>
<dbReference type="EMBL" id="JAEDXU010000007">
    <property type="protein sequence ID" value="MBP1047288.1"/>
    <property type="molecule type" value="Genomic_DNA"/>
</dbReference>
<proteinExistence type="predicted"/>
<protein>
    <recommendedName>
        <fullName evidence="3">CDI immunity protein domain-containing protein</fullName>
    </recommendedName>
</protein>
<evidence type="ECO:0000313" key="1">
    <source>
        <dbReference type="EMBL" id="MBP1047288.1"/>
    </source>
</evidence>
<name>A0ABS4CM78_9ENTE</name>
<dbReference type="RefSeq" id="WP_209558074.1">
    <property type="nucleotide sequence ID" value="NZ_JAEDXU010000007.1"/>
</dbReference>